<evidence type="ECO:0000313" key="3">
    <source>
        <dbReference type="EMBL" id="GAA0617593.1"/>
    </source>
</evidence>
<comment type="caution">
    <text evidence="3">The sequence shown here is derived from an EMBL/GenBank/DDBJ whole genome shotgun (WGS) entry which is preliminary data.</text>
</comment>
<dbReference type="Pfam" id="PF00188">
    <property type="entry name" value="CAP"/>
    <property type="match status" value="1"/>
</dbReference>
<evidence type="ECO:0000259" key="2">
    <source>
        <dbReference type="Pfam" id="PF00188"/>
    </source>
</evidence>
<reference evidence="3 4" key="1">
    <citation type="journal article" date="2019" name="Int. J. Syst. Evol. Microbiol.">
        <title>The Global Catalogue of Microorganisms (GCM) 10K type strain sequencing project: providing services to taxonomists for standard genome sequencing and annotation.</title>
        <authorList>
            <consortium name="The Broad Institute Genomics Platform"/>
            <consortium name="The Broad Institute Genome Sequencing Center for Infectious Disease"/>
            <person name="Wu L."/>
            <person name="Ma J."/>
        </authorList>
    </citation>
    <scope>NUCLEOTIDE SEQUENCE [LARGE SCALE GENOMIC DNA]</scope>
    <source>
        <strain evidence="3 4">JCM 10671</strain>
    </source>
</reference>
<name>A0ABN1GRZ5_9ACTN</name>
<evidence type="ECO:0000313" key="4">
    <source>
        <dbReference type="Proteomes" id="UP001500957"/>
    </source>
</evidence>
<dbReference type="InterPro" id="IPR014044">
    <property type="entry name" value="CAP_dom"/>
</dbReference>
<dbReference type="Proteomes" id="UP001500957">
    <property type="component" value="Unassembled WGS sequence"/>
</dbReference>
<dbReference type="SUPFAM" id="SSF55797">
    <property type="entry name" value="PR-1-like"/>
    <property type="match status" value="1"/>
</dbReference>
<organism evidence="3 4">
    <name type="scientific">Sporichthya brevicatena</name>
    <dbReference type="NCBI Taxonomy" id="171442"/>
    <lineage>
        <taxon>Bacteria</taxon>
        <taxon>Bacillati</taxon>
        <taxon>Actinomycetota</taxon>
        <taxon>Actinomycetes</taxon>
        <taxon>Sporichthyales</taxon>
        <taxon>Sporichthyaceae</taxon>
        <taxon>Sporichthya</taxon>
    </lineage>
</organism>
<keyword evidence="4" id="KW-1185">Reference proteome</keyword>
<sequence length="277" mass="28626">MTVAAGVALAGPGVAAAVDDPPEEGRISAINNADEVRAMEAKAAASPQVQQAEAKAAAAQAQARKAVSAATQAKKKAAASAARAKKLGSPGAKRSAAKAKAAAKQANAKAKAAKQAAARAAAHAEEVRRSVMRGESSSQKAFLADSSQGATTTDDSRRSVVLDLANQARSAAGCKALSYNSLLERAAQGHAEDMARYNYMGHVSRDGRTFDQRIRATGFDGDRIGENVGAGFSTASGVVDAWMRSPAHRANILDCRYRYLGVGYVVSGGYWVQNFGS</sequence>
<feature type="compositionally biased region" description="Polar residues" evidence="1">
    <location>
        <begin position="135"/>
        <end position="153"/>
    </location>
</feature>
<dbReference type="PANTHER" id="PTHR31157:SF1">
    <property type="entry name" value="SCP DOMAIN-CONTAINING PROTEIN"/>
    <property type="match status" value="1"/>
</dbReference>
<dbReference type="InterPro" id="IPR035940">
    <property type="entry name" value="CAP_sf"/>
</dbReference>
<dbReference type="CDD" id="cd05379">
    <property type="entry name" value="CAP_bacterial"/>
    <property type="match status" value="1"/>
</dbReference>
<gene>
    <name evidence="3" type="ORF">GCM10009547_19830</name>
</gene>
<dbReference type="EMBL" id="BAAAHE010000014">
    <property type="protein sequence ID" value="GAA0617593.1"/>
    <property type="molecule type" value="Genomic_DNA"/>
</dbReference>
<feature type="compositionally biased region" description="Low complexity" evidence="1">
    <location>
        <begin position="61"/>
        <end position="82"/>
    </location>
</feature>
<feature type="region of interest" description="Disordered" evidence="1">
    <location>
        <begin position="61"/>
        <end position="157"/>
    </location>
</feature>
<proteinExistence type="predicted"/>
<dbReference type="Gene3D" id="3.40.33.10">
    <property type="entry name" value="CAP"/>
    <property type="match status" value="1"/>
</dbReference>
<evidence type="ECO:0000256" key="1">
    <source>
        <dbReference type="SAM" id="MobiDB-lite"/>
    </source>
</evidence>
<protein>
    <recommendedName>
        <fullName evidence="2">SCP domain-containing protein</fullName>
    </recommendedName>
</protein>
<feature type="compositionally biased region" description="Low complexity" evidence="1">
    <location>
        <begin position="92"/>
        <end position="121"/>
    </location>
</feature>
<accession>A0ABN1GRZ5</accession>
<dbReference type="PANTHER" id="PTHR31157">
    <property type="entry name" value="SCP DOMAIN-CONTAINING PROTEIN"/>
    <property type="match status" value="1"/>
</dbReference>
<feature type="domain" description="SCP" evidence="2">
    <location>
        <begin position="162"/>
        <end position="275"/>
    </location>
</feature>
<dbReference type="RefSeq" id="WP_344604165.1">
    <property type="nucleotide sequence ID" value="NZ_BAAAHE010000014.1"/>
</dbReference>